<feature type="signal peptide" evidence="2">
    <location>
        <begin position="1"/>
        <end position="29"/>
    </location>
</feature>
<feature type="region of interest" description="Disordered" evidence="1">
    <location>
        <begin position="42"/>
        <end position="67"/>
    </location>
</feature>
<gene>
    <name evidence="3" type="ORF">DFR50_13845</name>
</gene>
<protein>
    <recommendedName>
        <fullName evidence="5">General secretion pathway protein N</fullName>
    </recommendedName>
</protein>
<dbReference type="Proteomes" id="UP000253529">
    <property type="component" value="Unassembled WGS sequence"/>
</dbReference>
<feature type="chain" id="PRO_5016876212" description="General secretion pathway protein N" evidence="2">
    <location>
        <begin position="30"/>
        <end position="209"/>
    </location>
</feature>
<feature type="compositionally biased region" description="Low complexity" evidence="1">
    <location>
        <begin position="89"/>
        <end position="99"/>
    </location>
</feature>
<dbReference type="EMBL" id="QNRK01000038">
    <property type="protein sequence ID" value="RBP04661.1"/>
    <property type="molecule type" value="Genomic_DNA"/>
</dbReference>
<feature type="region of interest" description="Disordered" evidence="1">
    <location>
        <begin position="164"/>
        <end position="209"/>
    </location>
</feature>
<keyword evidence="2" id="KW-0732">Signal</keyword>
<name>A0A366EQL0_9HYPH</name>
<evidence type="ECO:0000313" key="3">
    <source>
        <dbReference type="EMBL" id="RBP04661.1"/>
    </source>
</evidence>
<evidence type="ECO:0008006" key="5">
    <source>
        <dbReference type="Google" id="ProtNLM"/>
    </source>
</evidence>
<comment type="caution">
    <text evidence="3">The sequence shown here is derived from an EMBL/GenBank/DDBJ whole genome shotgun (WGS) entry which is preliminary data.</text>
</comment>
<evidence type="ECO:0000313" key="4">
    <source>
        <dbReference type="Proteomes" id="UP000253529"/>
    </source>
</evidence>
<reference evidence="3 4" key="1">
    <citation type="submission" date="2018-06" db="EMBL/GenBank/DDBJ databases">
        <title>Genomic Encyclopedia of Type Strains, Phase IV (KMG-IV): sequencing the most valuable type-strain genomes for metagenomic binning, comparative biology and taxonomic classification.</title>
        <authorList>
            <person name="Goeker M."/>
        </authorList>
    </citation>
    <scope>NUCLEOTIDE SEQUENCE [LARGE SCALE GENOMIC DNA]</scope>
    <source>
        <strain evidence="3 4">DSM 24875</strain>
    </source>
</reference>
<proteinExistence type="predicted"/>
<feature type="region of interest" description="Disordered" evidence="1">
    <location>
        <begin position="88"/>
        <end position="119"/>
    </location>
</feature>
<dbReference type="OrthoDB" id="8366079at2"/>
<evidence type="ECO:0000256" key="2">
    <source>
        <dbReference type="SAM" id="SignalP"/>
    </source>
</evidence>
<accession>A0A366EQL0</accession>
<sequence>MARAAVRRLPAAAAIAGLLAGLAGGVARAGDVSLAAIETDSGDRGANSALQSEGGAPEPEPAATGNPLWAIPISKLSATRERPLFSVSRRPQTPAAPAAPAAPAPTPTLVARPAAPETPPLTLVGTIIGAGSRIAILYDESSKIASGVREGERASGWTLRSVDPRSATLEGNGRMVTLDLPEPAAQPSPKPSLSTPQRRRRLHEGSDGL</sequence>
<organism evidence="3 4">
    <name type="scientific">Roseiarcus fermentans</name>
    <dbReference type="NCBI Taxonomy" id="1473586"/>
    <lineage>
        <taxon>Bacteria</taxon>
        <taxon>Pseudomonadati</taxon>
        <taxon>Pseudomonadota</taxon>
        <taxon>Alphaproteobacteria</taxon>
        <taxon>Hyphomicrobiales</taxon>
        <taxon>Roseiarcaceae</taxon>
        <taxon>Roseiarcus</taxon>
    </lineage>
</organism>
<dbReference type="RefSeq" id="WP_147262922.1">
    <property type="nucleotide sequence ID" value="NZ_QNRK01000038.1"/>
</dbReference>
<evidence type="ECO:0000256" key="1">
    <source>
        <dbReference type="SAM" id="MobiDB-lite"/>
    </source>
</evidence>
<dbReference type="AlphaFoldDB" id="A0A366EQL0"/>
<keyword evidence="4" id="KW-1185">Reference proteome</keyword>